<evidence type="ECO:0000256" key="1">
    <source>
        <dbReference type="ARBA" id="ARBA00004651"/>
    </source>
</evidence>
<organism evidence="9 10">
    <name type="scientific">Rhodovulum visakhapatnamense</name>
    <dbReference type="NCBI Taxonomy" id="364297"/>
    <lineage>
        <taxon>Bacteria</taxon>
        <taxon>Pseudomonadati</taxon>
        <taxon>Pseudomonadota</taxon>
        <taxon>Alphaproteobacteria</taxon>
        <taxon>Rhodobacterales</taxon>
        <taxon>Paracoccaceae</taxon>
        <taxon>Rhodovulum</taxon>
    </lineage>
</organism>
<keyword evidence="5 8" id="KW-0812">Transmembrane</keyword>
<feature type="transmembrane region" description="Helical" evidence="8">
    <location>
        <begin position="80"/>
        <end position="97"/>
    </location>
</feature>
<feature type="transmembrane region" description="Helical" evidence="8">
    <location>
        <begin position="109"/>
        <end position="128"/>
    </location>
</feature>
<reference evidence="9 10" key="1">
    <citation type="submission" date="2019-03" db="EMBL/GenBank/DDBJ databases">
        <title>Genomic Encyclopedia of Type Strains, Phase IV (KMG-IV): sequencing the most valuable type-strain genomes for metagenomic binning, comparative biology and taxonomic classification.</title>
        <authorList>
            <person name="Goeker M."/>
        </authorList>
    </citation>
    <scope>NUCLEOTIDE SEQUENCE [LARGE SCALE GENOMIC DNA]</scope>
    <source>
        <strain evidence="9 10">JA181</strain>
    </source>
</reference>
<feature type="transmembrane region" description="Helical" evidence="8">
    <location>
        <begin position="206"/>
        <end position="228"/>
    </location>
</feature>
<comment type="subcellular location">
    <subcellularLocation>
        <location evidence="1">Cell membrane</location>
        <topology evidence="1">Multi-pass membrane protein</topology>
    </subcellularLocation>
</comment>
<keyword evidence="7 8" id="KW-0472">Membrane</keyword>
<dbReference type="Pfam" id="PF01032">
    <property type="entry name" value="FecCD"/>
    <property type="match status" value="1"/>
</dbReference>
<evidence type="ECO:0000256" key="4">
    <source>
        <dbReference type="ARBA" id="ARBA00022475"/>
    </source>
</evidence>
<dbReference type="CDD" id="cd06550">
    <property type="entry name" value="TM_ABC_iron-siderophores_like"/>
    <property type="match status" value="1"/>
</dbReference>
<comment type="similarity">
    <text evidence="2">Belongs to the binding-protein-dependent transport system permease family. FecCD subfamily.</text>
</comment>
<evidence type="ECO:0000256" key="5">
    <source>
        <dbReference type="ARBA" id="ARBA00022692"/>
    </source>
</evidence>
<dbReference type="PANTHER" id="PTHR30472:SF25">
    <property type="entry name" value="ABC TRANSPORTER PERMEASE PROTEIN MJ0876-RELATED"/>
    <property type="match status" value="1"/>
</dbReference>
<feature type="transmembrane region" description="Helical" evidence="8">
    <location>
        <begin position="297"/>
        <end position="315"/>
    </location>
</feature>
<dbReference type="InterPro" id="IPR000522">
    <property type="entry name" value="ABC_transptr_permease_BtuC"/>
</dbReference>
<evidence type="ECO:0000256" key="2">
    <source>
        <dbReference type="ARBA" id="ARBA00007935"/>
    </source>
</evidence>
<keyword evidence="4" id="KW-1003">Cell membrane</keyword>
<dbReference type="GO" id="GO:0005886">
    <property type="term" value="C:plasma membrane"/>
    <property type="evidence" value="ECO:0007669"/>
    <property type="project" value="UniProtKB-SubCell"/>
</dbReference>
<evidence type="ECO:0000313" key="10">
    <source>
        <dbReference type="Proteomes" id="UP000295484"/>
    </source>
</evidence>
<protein>
    <submittedName>
        <fullName evidence="9">Iron complex transport system permease protein</fullName>
    </submittedName>
</protein>
<dbReference type="InterPro" id="IPR037294">
    <property type="entry name" value="ABC_BtuC-like"/>
</dbReference>
<evidence type="ECO:0000313" key="9">
    <source>
        <dbReference type="EMBL" id="TDX33284.1"/>
    </source>
</evidence>
<dbReference type="GO" id="GO:0033214">
    <property type="term" value="P:siderophore-iron import into cell"/>
    <property type="evidence" value="ECO:0007669"/>
    <property type="project" value="TreeGrafter"/>
</dbReference>
<feature type="transmembrane region" description="Helical" evidence="8">
    <location>
        <begin position="26"/>
        <end position="46"/>
    </location>
</feature>
<dbReference type="GO" id="GO:0022857">
    <property type="term" value="F:transmembrane transporter activity"/>
    <property type="evidence" value="ECO:0007669"/>
    <property type="project" value="InterPro"/>
</dbReference>
<dbReference type="AlphaFoldDB" id="A0A4R8G985"/>
<evidence type="ECO:0000256" key="6">
    <source>
        <dbReference type="ARBA" id="ARBA00022989"/>
    </source>
</evidence>
<evidence type="ECO:0000256" key="7">
    <source>
        <dbReference type="ARBA" id="ARBA00023136"/>
    </source>
</evidence>
<gene>
    <name evidence="9" type="ORF">EV657_102161</name>
</gene>
<dbReference type="Proteomes" id="UP000295484">
    <property type="component" value="Unassembled WGS sequence"/>
</dbReference>
<name>A0A4R8G985_9RHOB</name>
<keyword evidence="3" id="KW-0813">Transport</keyword>
<comment type="caution">
    <text evidence="9">The sequence shown here is derived from an EMBL/GenBank/DDBJ whole genome shotgun (WGS) entry which is preliminary data.</text>
</comment>
<keyword evidence="6 8" id="KW-1133">Transmembrane helix</keyword>
<dbReference type="SUPFAM" id="SSF81345">
    <property type="entry name" value="ABC transporter involved in vitamin B12 uptake, BtuC"/>
    <property type="match status" value="1"/>
</dbReference>
<sequence length="353" mass="35308">MRPARAADGRPVLRLASGLEIRRGNLLAGLGLVLAVLALGLISLGVGATRTGPAELIGTLLGTGSGDGAFAILEVRLPRIALGFLAGWCVALVGAALQSLARNPLADPGLLGLSQGSMAAIVLMLVFLPAAPLGLIPFAAIGGGLAVAGLLIALVGGARAGGMAILLMGIAVETVLSSLTAILILYAPPETSYALSDWLAGSLFQASWGAIAALGPWVALSLPAIAILGRPLRVLDLGDEMAMSLGDPVLRSRPAILLAAVVLTSAAVTAVGPLSFLGVMAPHLAGALTRSTGRARLVLSGLMGGLLVVAADTLSRGVGGGIALPIGLSLTMIGVPLFILTLRLRLLAAMRTD</sequence>
<feature type="transmembrane region" description="Helical" evidence="8">
    <location>
        <begin position="134"/>
        <end position="156"/>
    </location>
</feature>
<evidence type="ECO:0000256" key="3">
    <source>
        <dbReference type="ARBA" id="ARBA00022448"/>
    </source>
</evidence>
<dbReference type="Gene3D" id="1.10.3470.10">
    <property type="entry name" value="ABC transporter involved in vitamin B12 uptake, BtuC"/>
    <property type="match status" value="1"/>
</dbReference>
<dbReference type="EMBL" id="SOEB01000002">
    <property type="protein sequence ID" value="TDX33284.1"/>
    <property type="molecule type" value="Genomic_DNA"/>
</dbReference>
<feature type="transmembrane region" description="Helical" evidence="8">
    <location>
        <begin position="163"/>
        <end position="186"/>
    </location>
</feature>
<proteinExistence type="inferred from homology"/>
<dbReference type="PANTHER" id="PTHR30472">
    <property type="entry name" value="FERRIC ENTEROBACTIN TRANSPORT SYSTEM PERMEASE PROTEIN"/>
    <property type="match status" value="1"/>
</dbReference>
<feature type="transmembrane region" description="Helical" evidence="8">
    <location>
        <begin position="255"/>
        <end position="277"/>
    </location>
</feature>
<evidence type="ECO:0000256" key="8">
    <source>
        <dbReference type="SAM" id="Phobius"/>
    </source>
</evidence>
<dbReference type="RefSeq" id="WP_134077046.1">
    <property type="nucleotide sequence ID" value="NZ_SOEB01000002.1"/>
</dbReference>
<accession>A0A4R8G985</accession>
<feature type="transmembrane region" description="Helical" evidence="8">
    <location>
        <begin position="322"/>
        <end position="344"/>
    </location>
</feature>